<protein>
    <recommendedName>
        <fullName evidence="7">ABC-2 type transporter transmembrane domain-containing protein</fullName>
    </recommendedName>
</protein>
<evidence type="ECO:0000256" key="4">
    <source>
        <dbReference type="ARBA" id="ARBA00022989"/>
    </source>
</evidence>
<evidence type="ECO:0000256" key="6">
    <source>
        <dbReference type="SAM" id="Phobius"/>
    </source>
</evidence>
<evidence type="ECO:0000256" key="5">
    <source>
        <dbReference type="ARBA" id="ARBA00023136"/>
    </source>
</evidence>
<sequence>MGEYIPRNTINTNSTALARIAKVQAPWVHAIGPTRTSVGTPESRGAGALCASNDEELKRLFEGAGTLGPRMEMKGYAASFQVQAWMLLQRTRNTYWRNVNYSFSRYAAMTMLGLILGSLFFQIEYDNRTGLQSRLGMVSIIASFLGLVNSQNGVPQMFSERAPFIREQASHMYRRFLFSSAAVTVEIPYVITTTFWFCFIVCSLTEVSSPFSEDGYGFLQFWGYIVVYTYLMLTIGFLFAFLAPTVEVAIVLVSTFFNMWNTTSGFTLPAPDIPVFWMFMYHANPLRVILDILASVAFYCDTKSDDCTYIYEASQADLCHGVEANGTIISGSDSTCTLIPRCQLITIRDETFPECAIPMDSCDCTYVKDQNNIFAWDILHETYDFSYSMVLNHGMILLAVSIAIRNLGALVLQNVDHNKR</sequence>
<feature type="transmembrane region" description="Helical" evidence="6">
    <location>
        <begin position="176"/>
        <end position="201"/>
    </location>
</feature>
<keyword evidence="4 6" id="KW-1133">Transmembrane helix</keyword>
<keyword evidence="3 6" id="KW-0812">Transmembrane</keyword>
<dbReference type="EMBL" id="LGRX02009052">
    <property type="protein sequence ID" value="KAK3272297.1"/>
    <property type="molecule type" value="Genomic_DNA"/>
</dbReference>
<evidence type="ECO:0000259" key="7">
    <source>
        <dbReference type="Pfam" id="PF01061"/>
    </source>
</evidence>
<feature type="transmembrane region" description="Helical" evidence="6">
    <location>
        <begin position="390"/>
        <end position="412"/>
    </location>
</feature>
<organism evidence="8 9">
    <name type="scientific">Cymbomonas tetramitiformis</name>
    <dbReference type="NCBI Taxonomy" id="36881"/>
    <lineage>
        <taxon>Eukaryota</taxon>
        <taxon>Viridiplantae</taxon>
        <taxon>Chlorophyta</taxon>
        <taxon>Pyramimonadophyceae</taxon>
        <taxon>Pyramimonadales</taxon>
        <taxon>Pyramimonadaceae</taxon>
        <taxon>Cymbomonas</taxon>
    </lineage>
</organism>
<feature type="transmembrane region" description="Helical" evidence="6">
    <location>
        <begin position="106"/>
        <end position="123"/>
    </location>
</feature>
<comment type="caution">
    <text evidence="8">The sequence shown here is derived from an EMBL/GenBank/DDBJ whole genome shotgun (WGS) entry which is preliminary data.</text>
</comment>
<keyword evidence="2" id="KW-0813">Transport</keyword>
<dbReference type="Proteomes" id="UP001190700">
    <property type="component" value="Unassembled WGS sequence"/>
</dbReference>
<evidence type="ECO:0000256" key="1">
    <source>
        <dbReference type="ARBA" id="ARBA00004141"/>
    </source>
</evidence>
<feature type="transmembrane region" description="Helical" evidence="6">
    <location>
        <begin position="135"/>
        <end position="155"/>
    </location>
</feature>
<dbReference type="GO" id="GO:0071944">
    <property type="term" value="C:cell periphery"/>
    <property type="evidence" value="ECO:0007669"/>
    <property type="project" value="UniProtKB-ARBA"/>
</dbReference>
<dbReference type="PANTHER" id="PTHR19241">
    <property type="entry name" value="ATP-BINDING CASSETTE TRANSPORTER"/>
    <property type="match status" value="1"/>
</dbReference>
<dbReference type="GO" id="GO:0140359">
    <property type="term" value="F:ABC-type transporter activity"/>
    <property type="evidence" value="ECO:0007669"/>
    <property type="project" value="InterPro"/>
</dbReference>
<feature type="transmembrane region" description="Helical" evidence="6">
    <location>
        <begin position="221"/>
        <end position="242"/>
    </location>
</feature>
<evidence type="ECO:0000256" key="2">
    <source>
        <dbReference type="ARBA" id="ARBA00022448"/>
    </source>
</evidence>
<accession>A0AAE0L582</accession>
<evidence type="ECO:0000256" key="3">
    <source>
        <dbReference type="ARBA" id="ARBA00022692"/>
    </source>
</evidence>
<feature type="transmembrane region" description="Helical" evidence="6">
    <location>
        <begin position="249"/>
        <end position="270"/>
    </location>
</feature>
<dbReference type="AlphaFoldDB" id="A0AAE0L582"/>
<reference evidence="8 9" key="1">
    <citation type="journal article" date="2015" name="Genome Biol. Evol.">
        <title>Comparative Genomics of a Bacterivorous Green Alga Reveals Evolutionary Causalities and Consequences of Phago-Mixotrophic Mode of Nutrition.</title>
        <authorList>
            <person name="Burns J.A."/>
            <person name="Paasch A."/>
            <person name="Narechania A."/>
            <person name="Kim E."/>
        </authorList>
    </citation>
    <scope>NUCLEOTIDE SEQUENCE [LARGE SCALE GENOMIC DNA]</scope>
    <source>
        <strain evidence="8 9">PLY_AMNH</strain>
    </source>
</reference>
<feature type="domain" description="ABC-2 type transporter transmembrane" evidence="7">
    <location>
        <begin position="83"/>
        <end position="296"/>
    </location>
</feature>
<keyword evidence="9" id="KW-1185">Reference proteome</keyword>
<name>A0AAE0L582_9CHLO</name>
<dbReference type="GO" id="GO:0016020">
    <property type="term" value="C:membrane"/>
    <property type="evidence" value="ECO:0007669"/>
    <property type="project" value="UniProtKB-SubCell"/>
</dbReference>
<comment type="subcellular location">
    <subcellularLocation>
        <location evidence="1">Membrane</location>
        <topology evidence="1">Multi-pass membrane protein</topology>
    </subcellularLocation>
</comment>
<dbReference type="Pfam" id="PF01061">
    <property type="entry name" value="ABC2_membrane"/>
    <property type="match status" value="1"/>
</dbReference>
<proteinExistence type="predicted"/>
<evidence type="ECO:0000313" key="8">
    <source>
        <dbReference type="EMBL" id="KAK3272297.1"/>
    </source>
</evidence>
<gene>
    <name evidence="8" type="ORF">CYMTET_19403</name>
</gene>
<evidence type="ECO:0000313" key="9">
    <source>
        <dbReference type="Proteomes" id="UP001190700"/>
    </source>
</evidence>
<keyword evidence="5 6" id="KW-0472">Membrane</keyword>
<dbReference type="InterPro" id="IPR013525">
    <property type="entry name" value="ABC2_TM"/>
</dbReference>